<evidence type="ECO:0000313" key="2">
    <source>
        <dbReference type="Proteomes" id="UP000242146"/>
    </source>
</evidence>
<comment type="caution">
    <text evidence="1">The sequence shown here is derived from an EMBL/GenBank/DDBJ whole genome shotgun (WGS) entry which is preliminary data.</text>
</comment>
<sequence length="85" mass="9560">MSNTGRACQHYEATSGGKTLDAARSILMAFQERQRESASPNLPHHHHWIPTAASHSSMTDWLLPASVFSFTRKLLGWQGRLYHGQ</sequence>
<evidence type="ECO:0000313" key="1">
    <source>
        <dbReference type="EMBL" id="ORX58859.1"/>
    </source>
</evidence>
<dbReference type="Proteomes" id="UP000242146">
    <property type="component" value="Unassembled WGS sequence"/>
</dbReference>
<protein>
    <submittedName>
        <fullName evidence="1">Uncharacterized protein</fullName>
    </submittedName>
</protein>
<proteinExistence type="predicted"/>
<keyword evidence="2" id="KW-1185">Reference proteome</keyword>
<dbReference type="AlphaFoldDB" id="A0A1X2GQ36"/>
<gene>
    <name evidence="1" type="ORF">DM01DRAFT_1333476</name>
</gene>
<accession>A0A1X2GQ36</accession>
<reference evidence="1 2" key="1">
    <citation type="submission" date="2016-07" db="EMBL/GenBank/DDBJ databases">
        <title>Pervasive Adenine N6-methylation of Active Genes in Fungi.</title>
        <authorList>
            <consortium name="DOE Joint Genome Institute"/>
            <person name="Mondo S.J."/>
            <person name="Dannebaum R.O."/>
            <person name="Kuo R.C."/>
            <person name="Labutti K."/>
            <person name="Haridas S."/>
            <person name="Kuo A."/>
            <person name="Salamov A."/>
            <person name="Ahrendt S.R."/>
            <person name="Lipzen A."/>
            <person name="Sullivan W."/>
            <person name="Andreopoulos W.B."/>
            <person name="Clum A."/>
            <person name="Lindquist E."/>
            <person name="Daum C."/>
            <person name="Ramamoorthy G.K."/>
            <person name="Gryganskyi A."/>
            <person name="Culley D."/>
            <person name="Magnuson J.K."/>
            <person name="James T.Y."/>
            <person name="O'Malley M.A."/>
            <person name="Stajich J.E."/>
            <person name="Spatafora J.W."/>
            <person name="Visel A."/>
            <person name="Grigoriev I.V."/>
        </authorList>
    </citation>
    <scope>NUCLEOTIDE SEQUENCE [LARGE SCALE GENOMIC DNA]</scope>
    <source>
        <strain evidence="1 2">NRRL 3301</strain>
    </source>
</reference>
<name>A0A1X2GQ36_9FUNG</name>
<organism evidence="1 2">
    <name type="scientific">Hesseltinella vesiculosa</name>
    <dbReference type="NCBI Taxonomy" id="101127"/>
    <lineage>
        <taxon>Eukaryota</taxon>
        <taxon>Fungi</taxon>
        <taxon>Fungi incertae sedis</taxon>
        <taxon>Mucoromycota</taxon>
        <taxon>Mucoromycotina</taxon>
        <taxon>Mucoromycetes</taxon>
        <taxon>Mucorales</taxon>
        <taxon>Cunninghamellaceae</taxon>
        <taxon>Hesseltinella</taxon>
    </lineage>
</organism>
<dbReference type="EMBL" id="MCGT01000006">
    <property type="protein sequence ID" value="ORX58859.1"/>
    <property type="molecule type" value="Genomic_DNA"/>
</dbReference>